<evidence type="ECO:0000313" key="8">
    <source>
        <dbReference type="EMBL" id="MCV7628375.1"/>
    </source>
</evidence>
<feature type="compositionally biased region" description="Low complexity" evidence="5">
    <location>
        <begin position="26"/>
        <end position="43"/>
    </location>
</feature>
<dbReference type="Pfam" id="PF12849">
    <property type="entry name" value="PBP_like_2"/>
    <property type="match status" value="1"/>
</dbReference>
<accession>A0AAP3ETV1</accession>
<proteinExistence type="inferred from homology"/>
<dbReference type="RefSeq" id="WP_065572800.1">
    <property type="nucleotide sequence ID" value="NZ_MAYP01000004.1"/>
</dbReference>
<comment type="similarity">
    <text evidence="1 4">Belongs to the PstS family.</text>
</comment>
<evidence type="ECO:0000256" key="4">
    <source>
        <dbReference type="PIRNR" id="PIRNR002756"/>
    </source>
</evidence>
<evidence type="ECO:0000256" key="5">
    <source>
        <dbReference type="SAM" id="MobiDB-lite"/>
    </source>
</evidence>
<dbReference type="PROSITE" id="PS51257">
    <property type="entry name" value="PROKAR_LIPOPROTEIN"/>
    <property type="match status" value="1"/>
</dbReference>
<evidence type="ECO:0000259" key="7">
    <source>
        <dbReference type="Pfam" id="PF12849"/>
    </source>
</evidence>
<evidence type="ECO:0000256" key="2">
    <source>
        <dbReference type="ARBA" id="ARBA00022448"/>
    </source>
</evidence>
<dbReference type="InterPro" id="IPR024370">
    <property type="entry name" value="PBP_domain"/>
</dbReference>
<dbReference type="EMBL" id="JALXKZ020000003">
    <property type="protein sequence ID" value="MCV7628375.1"/>
    <property type="molecule type" value="Genomic_DNA"/>
</dbReference>
<evidence type="ECO:0000256" key="6">
    <source>
        <dbReference type="SAM" id="SignalP"/>
    </source>
</evidence>
<feature type="region of interest" description="Disordered" evidence="5">
    <location>
        <begin position="26"/>
        <end position="57"/>
    </location>
</feature>
<dbReference type="GO" id="GO:0042301">
    <property type="term" value="F:phosphate ion binding"/>
    <property type="evidence" value="ECO:0007669"/>
    <property type="project" value="InterPro"/>
</dbReference>
<dbReference type="InterPro" id="IPR005673">
    <property type="entry name" value="ABC_phos-bd_PstS"/>
</dbReference>
<keyword evidence="3 4" id="KW-0592">Phosphate transport</keyword>
<keyword evidence="6" id="KW-0732">Signal</keyword>
<evidence type="ECO:0000256" key="1">
    <source>
        <dbReference type="ARBA" id="ARBA00008725"/>
    </source>
</evidence>
<evidence type="ECO:0000313" key="9">
    <source>
        <dbReference type="Proteomes" id="UP001205867"/>
    </source>
</evidence>
<dbReference type="SUPFAM" id="SSF53850">
    <property type="entry name" value="Periplasmic binding protein-like II"/>
    <property type="match status" value="1"/>
</dbReference>
<name>A0AAP3ETV1_MICLU</name>
<reference evidence="8" key="1">
    <citation type="submission" date="2023-06" db="EMBL/GenBank/DDBJ databases">
        <title>lsaBGC provides a comprehensive framework for evolutionary analysis of biosynthetic gene clusters within focal taxa.</title>
        <authorList>
            <person name="Salamzade R."/>
            <person name="Sandstrom S."/>
            <person name="Kalan L.R."/>
        </authorList>
    </citation>
    <scope>NUCLEOTIDE SEQUENCE</scope>
    <source>
        <strain evidence="8">P3-SID899</strain>
    </source>
</reference>
<dbReference type="AlphaFoldDB" id="A0AAP3ETV1"/>
<dbReference type="Proteomes" id="UP001205867">
    <property type="component" value="Unassembled WGS sequence"/>
</dbReference>
<dbReference type="PIRSF" id="PIRSF002756">
    <property type="entry name" value="PstS"/>
    <property type="match status" value="1"/>
</dbReference>
<keyword evidence="2 4" id="KW-0813">Transport</keyword>
<evidence type="ECO:0000256" key="3">
    <source>
        <dbReference type="ARBA" id="ARBA00022592"/>
    </source>
</evidence>
<dbReference type="GO" id="GO:0043190">
    <property type="term" value="C:ATP-binding cassette (ABC) transporter complex"/>
    <property type="evidence" value="ECO:0007669"/>
    <property type="project" value="InterPro"/>
</dbReference>
<dbReference type="InterPro" id="IPR050962">
    <property type="entry name" value="Phosphate-bind_PstS"/>
</dbReference>
<dbReference type="CDD" id="cd13565">
    <property type="entry name" value="PBP2_PstS"/>
    <property type="match status" value="1"/>
</dbReference>
<feature type="chain" id="PRO_5042941244" description="Phosphate-binding protein" evidence="6">
    <location>
        <begin position="27"/>
        <end position="372"/>
    </location>
</feature>
<feature type="domain" description="PBP" evidence="7">
    <location>
        <begin position="45"/>
        <end position="338"/>
    </location>
</feature>
<dbReference type="PANTHER" id="PTHR42996:SF1">
    <property type="entry name" value="PHOSPHATE-BINDING PROTEIN PSTS"/>
    <property type="match status" value="1"/>
</dbReference>
<dbReference type="PANTHER" id="PTHR42996">
    <property type="entry name" value="PHOSPHATE-BINDING PROTEIN PSTS"/>
    <property type="match status" value="1"/>
</dbReference>
<sequence>MKALRFGRSAALLSVAAIALTACSSAGNTDNGSSSSAAGDTGSEQATSEAKGQLKGAGATSQESAIGAWADGVTSVAPELTVQYSPDGSGAGREKFLAGAVSFAGSDSAMKDEEADKAKEVCGDQGAFHVPAYVSPIAIAYNLPSVKEDIKMDAETVAKVFSGEIKKWNDDAIASQNEGVELPDTDITVVHRSDKSGTTKNFVSYLSEAAPEAWTYEVAEEWPSDITAESAQGTKGVVGQASSTEGAITYADASAVGTLGTVDVKVGDEYVKQSPEAAAKLVETSEEKEDGSLEIDRATTEQGVYPVVLVSYHIYCNQYDSQETVDQVKAFGEYVISEDGQKAAQEAAGNAPITAATRDAAMKRIEAISVQG</sequence>
<organism evidence="8 9">
    <name type="scientific">Micrococcus luteus</name>
    <name type="common">Micrococcus lysodeikticus</name>
    <dbReference type="NCBI Taxonomy" id="1270"/>
    <lineage>
        <taxon>Bacteria</taxon>
        <taxon>Bacillati</taxon>
        <taxon>Actinomycetota</taxon>
        <taxon>Actinomycetes</taxon>
        <taxon>Micrococcales</taxon>
        <taxon>Micrococcaceae</taxon>
        <taxon>Micrococcus</taxon>
    </lineage>
</organism>
<gene>
    <name evidence="8" type="ORF">M3A82_003305</name>
</gene>
<dbReference type="GO" id="GO:0035435">
    <property type="term" value="P:phosphate ion transmembrane transport"/>
    <property type="evidence" value="ECO:0007669"/>
    <property type="project" value="InterPro"/>
</dbReference>
<dbReference type="Gene3D" id="3.40.190.10">
    <property type="entry name" value="Periplasmic binding protein-like II"/>
    <property type="match status" value="2"/>
</dbReference>
<protein>
    <recommendedName>
        <fullName evidence="4">Phosphate-binding protein</fullName>
    </recommendedName>
</protein>
<comment type="caution">
    <text evidence="8">The sequence shown here is derived from an EMBL/GenBank/DDBJ whole genome shotgun (WGS) entry which is preliminary data.</text>
</comment>
<feature type="signal peptide" evidence="6">
    <location>
        <begin position="1"/>
        <end position="26"/>
    </location>
</feature>